<dbReference type="InterPro" id="IPR002347">
    <property type="entry name" value="SDR_fam"/>
</dbReference>
<dbReference type="PRINTS" id="PR00080">
    <property type="entry name" value="SDRFAMILY"/>
</dbReference>
<reference evidence="5" key="1">
    <citation type="submission" date="2024-05" db="EMBL/GenBank/DDBJ databases">
        <authorList>
            <person name="Kim S."/>
            <person name="Heo J."/>
            <person name="Choi H."/>
            <person name="Choi Y."/>
            <person name="Kwon S.-W."/>
            <person name="Kim Y."/>
        </authorList>
    </citation>
    <scope>NUCLEOTIDE SEQUENCE</scope>
    <source>
        <strain evidence="5">KACC 23698</strain>
    </source>
</reference>
<dbReference type="InterPro" id="IPR036291">
    <property type="entry name" value="NAD(P)-bd_dom_sf"/>
</dbReference>
<keyword evidence="2" id="KW-0521">NADP</keyword>
<keyword evidence="3" id="KW-0560">Oxidoreductase</keyword>
<evidence type="ECO:0000256" key="1">
    <source>
        <dbReference type="ARBA" id="ARBA00006484"/>
    </source>
</evidence>
<organism evidence="5">
    <name type="scientific">Alsobacter sp. KACC 23698</name>
    <dbReference type="NCBI Taxonomy" id="3149229"/>
    <lineage>
        <taxon>Bacteria</taxon>
        <taxon>Pseudomonadati</taxon>
        <taxon>Pseudomonadota</taxon>
        <taxon>Alphaproteobacteria</taxon>
        <taxon>Hyphomicrobiales</taxon>
        <taxon>Alsobacteraceae</taxon>
        <taxon>Alsobacter</taxon>
    </lineage>
</organism>
<dbReference type="EMBL" id="CP157484">
    <property type="protein sequence ID" value="XBO37959.1"/>
    <property type="molecule type" value="Genomic_DNA"/>
</dbReference>
<evidence type="ECO:0000259" key="4">
    <source>
        <dbReference type="SMART" id="SM00822"/>
    </source>
</evidence>
<protein>
    <submittedName>
        <fullName evidence="5">SDR family oxidoreductase</fullName>
    </submittedName>
</protein>
<dbReference type="SMART" id="SM00822">
    <property type="entry name" value="PKS_KR"/>
    <property type="match status" value="1"/>
</dbReference>
<dbReference type="AlphaFoldDB" id="A0AAU7JD61"/>
<dbReference type="GO" id="GO:0016491">
    <property type="term" value="F:oxidoreductase activity"/>
    <property type="evidence" value="ECO:0007669"/>
    <property type="project" value="UniProtKB-KW"/>
</dbReference>
<dbReference type="FunFam" id="3.40.50.720:FF:000084">
    <property type="entry name" value="Short-chain dehydrogenase reductase"/>
    <property type="match status" value="1"/>
</dbReference>
<dbReference type="Pfam" id="PF13561">
    <property type="entry name" value="adh_short_C2"/>
    <property type="match status" value="1"/>
</dbReference>
<name>A0AAU7JD61_9HYPH</name>
<dbReference type="InterPro" id="IPR052178">
    <property type="entry name" value="Sec_Metab_Biosynth_SDR"/>
</dbReference>
<dbReference type="PRINTS" id="PR00081">
    <property type="entry name" value="GDHRDH"/>
</dbReference>
<gene>
    <name evidence="5" type="ORF">ABEG18_19890</name>
</gene>
<comment type="similarity">
    <text evidence="1">Belongs to the short-chain dehydrogenases/reductases (SDR) family.</text>
</comment>
<sequence>MDYLSSLFSVAGKTALVTGGSTGIGRMCAEALVQAGARVLIASRKGQACEAVAAELNALGAPGRCEGFAGDVGTEAGVAALAAEVKSRVGGSLSILVNNAGKTWGEPLESFPWKAWDGVFSVNVAGLFTLTRELLPELTAAASLDDPARVVNLGSVMGSAPLGHGPYSYAASKAAVHHLTRILARELADRPITVNAFAPGPFQSRMMAFATQDEAVRAKTASTVPMGRIGRPSDIAGALLFLCGRGGAYTTGAILPLDGGVSVDSGHRLFGDDA</sequence>
<evidence type="ECO:0000256" key="2">
    <source>
        <dbReference type="ARBA" id="ARBA00022857"/>
    </source>
</evidence>
<evidence type="ECO:0000313" key="5">
    <source>
        <dbReference type="EMBL" id="XBO37959.1"/>
    </source>
</evidence>
<dbReference type="RefSeq" id="WP_406854785.1">
    <property type="nucleotide sequence ID" value="NZ_CP157484.1"/>
</dbReference>
<dbReference type="SUPFAM" id="SSF51735">
    <property type="entry name" value="NAD(P)-binding Rossmann-fold domains"/>
    <property type="match status" value="1"/>
</dbReference>
<dbReference type="PANTHER" id="PTHR43618:SF8">
    <property type="entry name" value="7ALPHA-HYDROXYSTEROID DEHYDROGENASE"/>
    <property type="match status" value="1"/>
</dbReference>
<dbReference type="Gene3D" id="3.40.50.720">
    <property type="entry name" value="NAD(P)-binding Rossmann-like Domain"/>
    <property type="match status" value="1"/>
</dbReference>
<dbReference type="InterPro" id="IPR057326">
    <property type="entry name" value="KR_dom"/>
</dbReference>
<feature type="domain" description="Ketoreductase" evidence="4">
    <location>
        <begin position="13"/>
        <end position="205"/>
    </location>
</feature>
<proteinExistence type="inferred from homology"/>
<evidence type="ECO:0000256" key="3">
    <source>
        <dbReference type="ARBA" id="ARBA00023002"/>
    </source>
</evidence>
<dbReference type="PANTHER" id="PTHR43618">
    <property type="entry name" value="7-ALPHA-HYDROXYSTEROID DEHYDROGENASE"/>
    <property type="match status" value="1"/>
</dbReference>
<accession>A0AAU7JD61</accession>